<organism evidence="2 3">
    <name type="scientific">Chryseobacterium fistulae</name>
    <dbReference type="NCBI Taxonomy" id="2675058"/>
    <lineage>
        <taxon>Bacteria</taxon>
        <taxon>Pseudomonadati</taxon>
        <taxon>Bacteroidota</taxon>
        <taxon>Flavobacteriia</taxon>
        <taxon>Flavobacteriales</taxon>
        <taxon>Weeksellaceae</taxon>
        <taxon>Chryseobacterium group</taxon>
        <taxon>Chryseobacterium</taxon>
    </lineage>
</organism>
<keyword evidence="3" id="KW-1185">Reference proteome</keyword>
<sequence length="141" mass="16643">MSRFPYQFFDKYVVRTPSFSRKNFQHTISSKDEITDAELKEICTNPIFQEAIYLASHNLYEELTKWINSEKGFSKKEYQKLKHSLLKYYSRISTRCTPFGLFSSVGLGSFDKLRMTIPIAEKIKDTKLDMYFLVSLAQYFV</sequence>
<evidence type="ECO:0000313" key="2">
    <source>
        <dbReference type="EMBL" id="CAA7390284.1"/>
    </source>
</evidence>
<evidence type="ECO:0000313" key="3">
    <source>
        <dbReference type="Proteomes" id="UP000445309"/>
    </source>
</evidence>
<dbReference type="Pfam" id="PF04738">
    <property type="entry name" value="Lant_dehydr_N"/>
    <property type="match status" value="1"/>
</dbReference>
<dbReference type="EMBL" id="CACVBY010000065">
    <property type="protein sequence ID" value="CAA7390284.1"/>
    <property type="molecule type" value="Genomic_DNA"/>
</dbReference>
<reference evidence="2 3" key="1">
    <citation type="submission" date="2020-01" db="EMBL/GenBank/DDBJ databases">
        <authorList>
            <person name="Rodrigo-Torres L."/>
            <person name="Arahal R. D."/>
            <person name="Lucena T."/>
        </authorList>
    </citation>
    <scope>NUCLEOTIDE SEQUENCE [LARGE SCALE GENOMIC DNA]</scope>
    <source>
        <strain evidence="2 3">CECT 9393</strain>
    </source>
</reference>
<protein>
    <recommendedName>
        <fullName evidence="1">Lantibiotic dehydratase N-terminal domain-containing protein</fullName>
    </recommendedName>
</protein>
<proteinExistence type="predicted"/>
<evidence type="ECO:0000259" key="1">
    <source>
        <dbReference type="Pfam" id="PF04738"/>
    </source>
</evidence>
<feature type="domain" description="Lantibiotic dehydratase N-terminal" evidence="1">
    <location>
        <begin position="45"/>
        <end position="139"/>
    </location>
</feature>
<dbReference type="AlphaFoldDB" id="A0A6N4XST7"/>
<dbReference type="Proteomes" id="UP000445309">
    <property type="component" value="Unassembled WGS sequence"/>
</dbReference>
<name>A0A6N4XST7_9FLAO</name>
<dbReference type="InterPro" id="IPR006827">
    <property type="entry name" value="Lant_deHydtase_N"/>
</dbReference>
<accession>A0A6N4XST7</accession>
<gene>
    <name evidence="2" type="ORF">CHRY9393_02586</name>
</gene>